<organism evidence="3 4">
    <name type="scientific">Monilinia fructicola</name>
    <name type="common">Brown rot fungus</name>
    <name type="synonym">Ciboria fructicola</name>
    <dbReference type="NCBI Taxonomy" id="38448"/>
    <lineage>
        <taxon>Eukaryota</taxon>
        <taxon>Fungi</taxon>
        <taxon>Dikarya</taxon>
        <taxon>Ascomycota</taxon>
        <taxon>Pezizomycotina</taxon>
        <taxon>Leotiomycetes</taxon>
        <taxon>Helotiales</taxon>
        <taxon>Sclerotiniaceae</taxon>
        <taxon>Monilinia</taxon>
    </lineage>
</organism>
<feature type="compositionally biased region" description="Acidic residues" evidence="1">
    <location>
        <begin position="69"/>
        <end position="79"/>
    </location>
</feature>
<keyword evidence="2" id="KW-0812">Transmembrane</keyword>
<evidence type="ECO:0000256" key="1">
    <source>
        <dbReference type="SAM" id="MobiDB-lite"/>
    </source>
</evidence>
<accession>A0A5M9JRV4</accession>
<keyword evidence="2" id="KW-0472">Membrane</keyword>
<dbReference type="Proteomes" id="UP000322873">
    <property type="component" value="Unassembled WGS sequence"/>
</dbReference>
<comment type="caution">
    <text evidence="3">The sequence shown here is derived from an EMBL/GenBank/DDBJ whole genome shotgun (WGS) entry which is preliminary data.</text>
</comment>
<keyword evidence="4" id="KW-1185">Reference proteome</keyword>
<feature type="transmembrane region" description="Helical" evidence="2">
    <location>
        <begin position="141"/>
        <end position="160"/>
    </location>
</feature>
<keyword evidence="2" id="KW-1133">Transmembrane helix</keyword>
<evidence type="ECO:0000256" key="2">
    <source>
        <dbReference type="SAM" id="Phobius"/>
    </source>
</evidence>
<name>A0A5M9JRV4_MONFR</name>
<feature type="region of interest" description="Disordered" evidence="1">
    <location>
        <begin position="50"/>
        <end position="109"/>
    </location>
</feature>
<evidence type="ECO:0000313" key="3">
    <source>
        <dbReference type="EMBL" id="KAA8570522.1"/>
    </source>
</evidence>
<evidence type="ECO:0000313" key="4">
    <source>
        <dbReference type="Proteomes" id="UP000322873"/>
    </source>
</evidence>
<dbReference type="AlphaFoldDB" id="A0A5M9JRV4"/>
<reference evidence="3 4" key="1">
    <citation type="submission" date="2019-06" db="EMBL/GenBank/DDBJ databases">
        <title>Genome Sequence of the Brown Rot Fungal Pathogen Monilinia fructicola.</title>
        <authorList>
            <person name="De Miccolis Angelini R.M."/>
            <person name="Landi L."/>
            <person name="Abate D."/>
            <person name="Pollastro S."/>
            <person name="Romanazzi G."/>
            <person name="Faretra F."/>
        </authorList>
    </citation>
    <scope>NUCLEOTIDE SEQUENCE [LARGE SCALE GENOMIC DNA]</scope>
    <source>
        <strain evidence="3 4">Mfrc123</strain>
    </source>
</reference>
<proteinExistence type="predicted"/>
<gene>
    <name evidence="3" type="ORF">EYC84_002790</name>
</gene>
<dbReference type="EMBL" id="VICG01000007">
    <property type="protein sequence ID" value="KAA8570522.1"/>
    <property type="molecule type" value="Genomic_DNA"/>
</dbReference>
<protein>
    <submittedName>
        <fullName evidence="3">Uncharacterized protein</fullName>
    </submittedName>
</protein>
<sequence length="193" mass="21636">MAARLHRDGIWMRDDKEVNSKKKNKALGTVVENKTELNLYHENDKLGLVARDQTEAANDPECDTSSPAVEDDEELDLYDESSSPQGTSEETSGGMPEEGETSEKRPKTRGFVELGNQILGNWVVAPSENDHGDYLIPRVEILICSAFIALCQVLAIYMMHATPWITNLTRSRYISFLPSIKYHNLPLASQTRP</sequence>